<sequence>MTNNASSLPIFEHINTDIGLKYLNQNRELYLKILDNFLKKYKDIELNTLKNKELHNIIHAIKGLASTLGMTSLERVSSQVHQQKNPSRELIEECSRVLKVIIKELNLLLPSNKSEISTILIINNEPNEIDELIEILDDDFDILLALNKYEALELFEEEKIDLVILHTELEDLCGLSVFNFLKKHTNIQEIPLIFITKKENESEIKDIYPLQNISFIYRPFQKKKLMKQIKIFSNS</sequence>
<dbReference type="InterPro" id="IPR036641">
    <property type="entry name" value="HPT_dom_sf"/>
</dbReference>
<protein>
    <submittedName>
        <fullName evidence="4">TWO-COMPONENT HYBRID SENSOR AND REGULATOR</fullName>
    </submittedName>
</protein>
<dbReference type="GO" id="GO:0000160">
    <property type="term" value="P:phosphorelay signal transduction system"/>
    <property type="evidence" value="ECO:0007669"/>
    <property type="project" value="InterPro"/>
</dbReference>
<evidence type="ECO:0000259" key="3">
    <source>
        <dbReference type="PROSITE" id="PS50894"/>
    </source>
</evidence>
<dbReference type="EMBL" id="FPHN01000122">
    <property type="protein sequence ID" value="SFV61159.1"/>
    <property type="molecule type" value="Genomic_DNA"/>
</dbReference>
<gene>
    <name evidence="4" type="ORF">MNB_SV-14-1471</name>
</gene>
<dbReference type="CDD" id="cd00156">
    <property type="entry name" value="REC"/>
    <property type="match status" value="1"/>
</dbReference>
<dbReference type="SUPFAM" id="SSF47226">
    <property type="entry name" value="Histidine-containing phosphotransfer domain, HPT domain"/>
    <property type="match status" value="1"/>
</dbReference>
<dbReference type="PANTHER" id="PTHR44591:SF3">
    <property type="entry name" value="RESPONSE REGULATORY DOMAIN-CONTAINING PROTEIN"/>
    <property type="match status" value="1"/>
</dbReference>
<feature type="domain" description="Response regulatory" evidence="2">
    <location>
        <begin position="118"/>
        <end position="233"/>
    </location>
</feature>
<dbReference type="Gene3D" id="1.20.120.160">
    <property type="entry name" value="HPT domain"/>
    <property type="match status" value="1"/>
</dbReference>
<dbReference type="SUPFAM" id="SSF52172">
    <property type="entry name" value="CheY-like"/>
    <property type="match status" value="1"/>
</dbReference>
<dbReference type="InterPro" id="IPR011006">
    <property type="entry name" value="CheY-like_superfamily"/>
</dbReference>
<name>A0A1W1C5W3_9ZZZZ</name>
<dbReference type="InterPro" id="IPR001789">
    <property type="entry name" value="Sig_transdc_resp-reg_receiver"/>
</dbReference>
<evidence type="ECO:0000256" key="1">
    <source>
        <dbReference type="ARBA" id="ARBA00022553"/>
    </source>
</evidence>
<dbReference type="PROSITE" id="PS50110">
    <property type="entry name" value="RESPONSE_REGULATORY"/>
    <property type="match status" value="1"/>
</dbReference>
<dbReference type="Gene3D" id="3.40.50.2300">
    <property type="match status" value="1"/>
</dbReference>
<evidence type="ECO:0000313" key="4">
    <source>
        <dbReference type="EMBL" id="SFV61159.1"/>
    </source>
</evidence>
<organism evidence="4">
    <name type="scientific">hydrothermal vent metagenome</name>
    <dbReference type="NCBI Taxonomy" id="652676"/>
    <lineage>
        <taxon>unclassified sequences</taxon>
        <taxon>metagenomes</taxon>
        <taxon>ecological metagenomes</taxon>
    </lineage>
</organism>
<reference evidence="4" key="1">
    <citation type="submission" date="2016-10" db="EMBL/GenBank/DDBJ databases">
        <authorList>
            <person name="de Groot N.N."/>
        </authorList>
    </citation>
    <scope>NUCLEOTIDE SEQUENCE</scope>
</reference>
<dbReference type="AlphaFoldDB" id="A0A1W1C5W3"/>
<dbReference type="Pfam" id="PF00072">
    <property type="entry name" value="Response_reg"/>
    <property type="match status" value="1"/>
</dbReference>
<dbReference type="InterPro" id="IPR008207">
    <property type="entry name" value="Sig_transdc_His_kin_Hpt_dom"/>
</dbReference>
<dbReference type="PANTHER" id="PTHR44591">
    <property type="entry name" value="STRESS RESPONSE REGULATOR PROTEIN 1"/>
    <property type="match status" value="1"/>
</dbReference>
<dbReference type="InterPro" id="IPR050595">
    <property type="entry name" value="Bact_response_regulator"/>
</dbReference>
<evidence type="ECO:0000259" key="2">
    <source>
        <dbReference type="PROSITE" id="PS50110"/>
    </source>
</evidence>
<proteinExistence type="predicted"/>
<dbReference type="PROSITE" id="PS50894">
    <property type="entry name" value="HPT"/>
    <property type="match status" value="1"/>
</dbReference>
<accession>A0A1W1C5W3</accession>
<keyword evidence="1" id="KW-0597">Phosphoprotein</keyword>
<feature type="domain" description="HPt" evidence="3">
    <location>
        <begin position="19"/>
        <end position="108"/>
    </location>
</feature>